<dbReference type="EMBL" id="QPEX01000033">
    <property type="protein sequence ID" value="RCS46047.1"/>
    <property type="molecule type" value="Genomic_DNA"/>
</dbReference>
<protein>
    <submittedName>
        <fullName evidence="2">Ysc84 actin-binding domain protein</fullName>
    </submittedName>
</protein>
<evidence type="ECO:0000259" key="1">
    <source>
        <dbReference type="Pfam" id="PF04366"/>
    </source>
</evidence>
<feature type="domain" description="Ysc84 actin-binding" evidence="1">
    <location>
        <begin position="124"/>
        <end position="248"/>
    </location>
</feature>
<dbReference type="PANTHER" id="PTHR15629">
    <property type="entry name" value="SH3YL1 PROTEIN"/>
    <property type="match status" value="1"/>
</dbReference>
<accession>A0A368KNL0</accession>
<dbReference type="PANTHER" id="PTHR15629:SF2">
    <property type="entry name" value="SH3 DOMAIN-CONTAINING YSC84-LIKE PROTEIN 1"/>
    <property type="match status" value="1"/>
</dbReference>
<dbReference type="GO" id="GO:0035091">
    <property type="term" value="F:phosphatidylinositol binding"/>
    <property type="evidence" value="ECO:0007669"/>
    <property type="project" value="TreeGrafter"/>
</dbReference>
<dbReference type="InterPro" id="IPR051702">
    <property type="entry name" value="SH3_domain_YSC84-like"/>
</dbReference>
<comment type="caution">
    <text evidence="2">The sequence shown here is derived from an EMBL/GenBank/DDBJ whole genome shotgun (WGS) entry which is preliminary data.</text>
</comment>
<dbReference type="AlphaFoldDB" id="A0A368KNL0"/>
<organism evidence="2 3">
    <name type="scientific">Bremerella cremea</name>
    <dbReference type="NCBI Taxonomy" id="1031537"/>
    <lineage>
        <taxon>Bacteria</taxon>
        <taxon>Pseudomonadati</taxon>
        <taxon>Planctomycetota</taxon>
        <taxon>Planctomycetia</taxon>
        <taxon>Pirellulales</taxon>
        <taxon>Pirellulaceae</taxon>
        <taxon>Bremerella</taxon>
    </lineage>
</organism>
<dbReference type="Proteomes" id="UP000253562">
    <property type="component" value="Unassembled WGS sequence"/>
</dbReference>
<name>A0A368KNL0_9BACT</name>
<dbReference type="CDD" id="cd11524">
    <property type="entry name" value="SYLF"/>
    <property type="match status" value="1"/>
</dbReference>
<evidence type="ECO:0000313" key="3">
    <source>
        <dbReference type="Proteomes" id="UP000253562"/>
    </source>
</evidence>
<evidence type="ECO:0000313" key="2">
    <source>
        <dbReference type="EMBL" id="RCS46047.1"/>
    </source>
</evidence>
<gene>
    <name evidence="2" type="ORF">DTL42_16290</name>
</gene>
<proteinExistence type="predicted"/>
<dbReference type="InterPro" id="IPR007461">
    <property type="entry name" value="Ysc84_actin-binding"/>
</dbReference>
<dbReference type="Pfam" id="PF04366">
    <property type="entry name" value="Ysc84"/>
    <property type="match status" value="1"/>
</dbReference>
<reference evidence="2 3" key="1">
    <citation type="submission" date="2018-07" db="EMBL/GenBank/DDBJ databases">
        <title>Comparative genomes isolates from brazilian mangrove.</title>
        <authorList>
            <person name="De Araujo J.E."/>
            <person name="Taketani R.G."/>
            <person name="Silva M.C.P."/>
            <person name="Lourenco M.V."/>
            <person name="Oliveira V.M."/>
            <person name="Andreote F.D."/>
        </authorList>
    </citation>
    <scope>NUCLEOTIDE SEQUENCE [LARGE SCALE GENOMIC DNA]</scope>
    <source>
        <strain evidence="2 3">HEX PRIS-MGV</strain>
    </source>
</reference>
<sequence>MAVASLPAVLAAAPCSRRKFMKTTSQSSVALAAIILALLSAHSVFAQVSREDMVVQQSTEVLNEIMAIPAKGIPHALLARAEGVVIIPNMIKGGFVIGVRHGRGVVLVRNENRGWQPPQFVTMTGGSVGWQAGIQATDVVLVFQTKKSIQGLLTGKFTIGVDASAAAGPVGRQASAGTDLSLQSEIFSYSRSRGLFVGAAVDGSSLQIDTLANRNYYASTGLTPNGQPAINTPVLPASAVQLLQTIAKYADNVPVQAENTTYEVPQEVVELNPAMTPAQNAIGIDQLRMELAAASNRLGSVLDNQWKGYLALPKEVYEQGPHPNPQTLKACIARYDQVAGNANYAQLTQRPDFQHVHGLLITYTDALAAMAAENGEIRLPPPPSNVGPQVVAPQPVGPQEIAPQGVAPSVILPR</sequence>